<dbReference type="EMBL" id="MT142203">
    <property type="protein sequence ID" value="QJA76071.1"/>
    <property type="molecule type" value="Genomic_DNA"/>
</dbReference>
<evidence type="ECO:0000313" key="1">
    <source>
        <dbReference type="EMBL" id="QJA76071.1"/>
    </source>
</evidence>
<accession>A0A6M3K338</accession>
<dbReference type="AlphaFoldDB" id="A0A6M3K338"/>
<gene>
    <name evidence="1" type="ORF">MM415A01588_0003</name>
</gene>
<reference evidence="1" key="1">
    <citation type="submission" date="2020-03" db="EMBL/GenBank/DDBJ databases">
        <title>The deep terrestrial virosphere.</title>
        <authorList>
            <person name="Holmfeldt K."/>
            <person name="Nilsson E."/>
            <person name="Simone D."/>
            <person name="Lopez-Fernandez M."/>
            <person name="Wu X."/>
            <person name="de Brujin I."/>
            <person name="Lundin D."/>
            <person name="Andersson A."/>
            <person name="Bertilsson S."/>
            <person name="Dopson M."/>
        </authorList>
    </citation>
    <scope>NUCLEOTIDE SEQUENCE</scope>
    <source>
        <strain evidence="1">MM415A01588</strain>
    </source>
</reference>
<protein>
    <submittedName>
        <fullName evidence="1">Uncharacterized protein</fullName>
    </submittedName>
</protein>
<proteinExistence type="predicted"/>
<organism evidence="1">
    <name type="scientific">viral metagenome</name>
    <dbReference type="NCBI Taxonomy" id="1070528"/>
    <lineage>
        <taxon>unclassified sequences</taxon>
        <taxon>metagenomes</taxon>
        <taxon>organismal metagenomes</taxon>
    </lineage>
</organism>
<name>A0A6M3K338_9ZZZZ</name>
<sequence length="235" mass="27146">MMKLSELHDEFVFLSGREDLSDDRKNFFINSGQRFLDRAVTTRDSMGKFIAAVNIDDWYVTFKGCRAIESVFVASDDDRWQLEKKELGWMMLNYTDPIADIDSDEPLYYATPILRSVPQDKTSITLSKFVGETVQTDHKHFGYNGIIWMPPTDEKLIVEVHGLFYTEELKVDEDESVWSVVYPNVLIMAALRELEIFYRNTEGAKDWTSAILVELATLEFDLIEEEIAGITQIED</sequence>